<protein>
    <submittedName>
        <fullName evidence="1">Uncharacterized protein</fullName>
    </submittedName>
</protein>
<reference evidence="1" key="1">
    <citation type="submission" date="2018-02" db="EMBL/GenBank/DDBJ databases">
        <title>Rhizophora mucronata_Transcriptome.</title>
        <authorList>
            <person name="Meera S.P."/>
            <person name="Sreeshan A."/>
            <person name="Augustine A."/>
        </authorList>
    </citation>
    <scope>NUCLEOTIDE SEQUENCE</scope>
    <source>
        <tissue evidence="1">Leaf</tissue>
    </source>
</reference>
<dbReference type="EMBL" id="GGEC01089579">
    <property type="protein sequence ID" value="MBX70063.1"/>
    <property type="molecule type" value="Transcribed_RNA"/>
</dbReference>
<evidence type="ECO:0000313" key="1">
    <source>
        <dbReference type="EMBL" id="MBX70063.1"/>
    </source>
</evidence>
<dbReference type="AlphaFoldDB" id="A0A2P2QSU7"/>
<sequence length="47" mass="5202">MDLGASMGYHIGTISRLHQYIYFLSCQQLGNLQPPGTISQRSNMSSV</sequence>
<proteinExistence type="predicted"/>
<organism evidence="1">
    <name type="scientific">Rhizophora mucronata</name>
    <name type="common">Asiatic mangrove</name>
    <dbReference type="NCBI Taxonomy" id="61149"/>
    <lineage>
        <taxon>Eukaryota</taxon>
        <taxon>Viridiplantae</taxon>
        <taxon>Streptophyta</taxon>
        <taxon>Embryophyta</taxon>
        <taxon>Tracheophyta</taxon>
        <taxon>Spermatophyta</taxon>
        <taxon>Magnoliopsida</taxon>
        <taxon>eudicotyledons</taxon>
        <taxon>Gunneridae</taxon>
        <taxon>Pentapetalae</taxon>
        <taxon>rosids</taxon>
        <taxon>fabids</taxon>
        <taxon>Malpighiales</taxon>
        <taxon>Rhizophoraceae</taxon>
        <taxon>Rhizophora</taxon>
    </lineage>
</organism>
<name>A0A2P2QSU7_RHIMU</name>
<accession>A0A2P2QSU7</accession>